<dbReference type="RefSeq" id="WP_200389916.1">
    <property type="nucleotide sequence ID" value="NZ_JAENIO010000001.1"/>
</dbReference>
<reference evidence="2" key="1">
    <citation type="submission" date="2021-01" db="EMBL/GenBank/DDBJ databases">
        <title>Modified the classification status of verrucomicrobia.</title>
        <authorList>
            <person name="Feng X."/>
        </authorList>
    </citation>
    <scope>NUCLEOTIDE SEQUENCE</scope>
    <source>
        <strain evidence="2">KCTC 12986</strain>
    </source>
</reference>
<organism evidence="2 3">
    <name type="scientific">Roseibacillus ishigakijimensis</name>
    <dbReference type="NCBI Taxonomy" id="454146"/>
    <lineage>
        <taxon>Bacteria</taxon>
        <taxon>Pseudomonadati</taxon>
        <taxon>Verrucomicrobiota</taxon>
        <taxon>Verrucomicrobiia</taxon>
        <taxon>Verrucomicrobiales</taxon>
        <taxon>Verrucomicrobiaceae</taxon>
        <taxon>Roseibacillus</taxon>
    </lineage>
</organism>
<dbReference type="AlphaFoldDB" id="A0A934RKN6"/>
<feature type="region of interest" description="Disordered" evidence="1">
    <location>
        <begin position="232"/>
        <end position="255"/>
    </location>
</feature>
<comment type="caution">
    <text evidence="2">The sequence shown here is derived from an EMBL/GenBank/DDBJ whole genome shotgun (WGS) entry which is preliminary data.</text>
</comment>
<dbReference type="GO" id="GO:0005509">
    <property type="term" value="F:calcium ion binding"/>
    <property type="evidence" value="ECO:0007669"/>
    <property type="project" value="InterPro"/>
</dbReference>
<evidence type="ECO:0000256" key="1">
    <source>
        <dbReference type="SAM" id="MobiDB-lite"/>
    </source>
</evidence>
<evidence type="ECO:0000313" key="3">
    <source>
        <dbReference type="Proteomes" id="UP000604083"/>
    </source>
</evidence>
<feature type="compositionally biased region" description="Acidic residues" evidence="1">
    <location>
        <begin position="234"/>
        <end position="243"/>
    </location>
</feature>
<gene>
    <name evidence="2" type="ORF">JIN78_00285</name>
</gene>
<protein>
    <submittedName>
        <fullName evidence="2">Uncharacterized protein</fullName>
    </submittedName>
</protein>
<feature type="compositionally biased region" description="Low complexity" evidence="1">
    <location>
        <begin position="245"/>
        <end position="255"/>
    </location>
</feature>
<dbReference type="EMBL" id="JAENIO010000001">
    <property type="protein sequence ID" value="MBK1832480.1"/>
    <property type="molecule type" value="Genomic_DNA"/>
</dbReference>
<keyword evidence="3" id="KW-1185">Reference proteome</keyword>
<evidence type="ECO:0000313" key="2">
    <source>
        <dbReference type="EMBL" id="MBK1832480.1"/>
    </source>
</evidence>
<dbReference type="SUPFAM" id="SSF103647">
    <property type="entry name" value="TSP type-3 repeat"/>
    <property type="match status" value="1"/>
</dbReference>
<name>A0A934RKN6_9BACT</name>
<sequence>MHWELAEEGQADGSVWTTAAFDTVRGASYTLQASGDLRDWSPLQSFYAMGQRLELALFEREAAPSSPPGGGAPALPPEPFVSVSFQLQAIDDWNIAVTWPSLDDSFSGHVRRILPMALVPEWSEVPFYFHQHGDFHFFLFALTSNPVAAGSFLPTSDQELSAADRAAFLQLQNDFWEVQQTVVANHAAWENSPVPPPPSPQAKRFYRLAQYFPDSDGDGLNDAFEYAHEGALDPFDEDSDGDGIPDGADADTPAGGEVAAAEEVLPGLQPEVQFFARGFRLEGYVETSSRLVTMGAAAVPDGEFWTLTGEVQNSHFPSASYQEKISESNSASRSFAEMVADFSWDEPDPDASLEDQWWWGHRGTMPLLKMAEGLQNYPFQRRERESQFQVVASLEDPAERVRRLRLPLVGIRHYETQLGDGSLETGAEALYPQGEGQHRMLDFEIAAGKRNSLGELVTTTVYPLPAQTATSTSWLSFSLLRAEGLDEKSGQGEDVASGVDATSWLADPTAGGYQDKLWIMAPAGAENTLRLSTGASAQYPLELVAGAGDQVTPATLTQAIQTVKWTATGSEESERTLSFKFAGSEAIALPVGIKVMPRREIEVMVHPIQGQVTRGSQPGPDILPSEKEIQDYLDQVFEEQLNLKCHVTLQPTKVVNWDIADGRAAGESPLFAPHYPQRMVEADPPNPNSSLPAPVTISIPEDGKFDLRSGSRSPEQAVVIAATNEQIAHIHVYLMGDSSEMRRIEFPPEQPSGEMVLIAEKPLAGFADFGNIPAICWVDAEREKKTEASLDDVLSTLAHEIGHHLVGDDHPDEGRGVAPLQGSDLSHRLMLNGASPLRRNPTGTQLVKAEWDKFDSRIQDIVGEKLVPK</sequence>
<dbReference type="Proteomes" id="UP000604083">
    <property type="component" value="Unassembled WGS sequence"/>
</dbReference>
<accession>A0A934RKN6</accession>
<proteinExistence type="predicted"/>
<dbReference type="InterPro" id="IPR028974">
    <property type="entry name" value="TSP_type-3_rpt"/>
</dbReference>